<reference evidence="1" key="1">
    <citation type="submission" date="2024-03" db="EMBL/GenBank/DDBJ databases">
        <title>WGS assembly of Saponaria officinalis var. Norfolk2.</title>
        <authorList>
            <person name="Jenkins J."/>
            <person name="Shu S."/>
            <person name="Grimwood J."/>
            <person name="Barry K."/>
            <person name="Goodstein D."/>
            <person name="Schmutz J."/>
            <person name="Leebens-Mack J."/>
            <person name="Osbourn A."/>
        </authorList>
    </citation>
    <scope>NUCLEOTIDE SEQUENCE [LARGE SCALE GENOMIC DNA]</scope>
    <source>
        <strain evidence="1">JIC</strain>
    </source>
</reference>
<comment type="caution">
    <text evidence="1">The sequence shown here is derived from an EMBL/GenBank/DDBJ whole genome shotgun (WGS) entry which is preliminary data.</text>
</comment>
<dbReference type="PANTHER" id="PTHR33156:SF26">
    <property type="entry name" value="OS12G0592200 PROTEIN"/>
    <property type="match status" value="1"/>
</dbReference>
<dbReference type="AlphaFoldDB" id="A0AAW1HPV3"/>
<protein>
    <submittedName>
        <fullName evidence="1">Uncharacterized protein</fullName>
    </submittedName>
</protein>
<evidence type="ECO:0000313" key="2">
    <source>
        <dbReference type="Proteomes" id="UP001443914"/>
    </source>
</evidence>
<name>A0AAW1HPV3_SAPOF</name>
<dbReference type="Proteomes" id="UP001443914">
    <property type="component" value="Unassembled WGS sequence"/>
</dbReference>
<organism evidence="1 2">
    <name type="scientific">Saponaria officinalis</name>
    <name type="common">Common soapwort</name>
    <name type="synonym">Lychnis saponaria</name>
    <dbReference type="NCBI Taxonomy" id="3572"/>
    <lineage>
        <taxon>Eukaryota</taxon>
        <taxon>Viridiplantae</taxon>
        <taxon>Streptophyta</taxon>
        <taxon>Embryophyta</taxon>
        <taxon>Tracheophyta</taxon>
        <taxon>Spermatophyta</taxon>
        <taxon>Magnoliopsida</taxon>
        <taxon>eudicotyledons</taxon>
        <taxon>Gunneridae</taxon>
        <taxon>Pentapetalae</taxon>
        <taxon>Caryophyllales</taxon>
        <taxon>Caryophyllaceae</taxon>
        <taxon>Caryophylleae</taxon>
        <taxon>Saponaria</taxon>
    </lineage>
</organism>
<dbReference type="EMBL" id="JBDFQZ010000011">
    <property type="protein sequence ID" value="KAK9678500.1"/>
    <property type="molecule type" value="Genomic_DNA"/>
</dbReference>
<dbReference type="InterPro" id="IPR043459">
    <property type="entry name" value="NFD6/NOXY2-like"/>
</dbReference>
<sequence>MAWRSGSLSRTLFTAAARSPATRTSAVNSTALRRPPSQILANSGTSTRRFSFTNPRFVEVLACAPSLMPVHSVVARAQLTSYVAVDARACCELSQGIFCCTCSHC</sequence>
<proteinExistence type="predicted"/>
<gene>
    <name evidence="1" type="ORF">RND81_11G215600</name>
</gene>
<dbReference type="PANTHER" id="PTHR33156">
    <property type="entry name" value="OS02G0230000 PROTEIN"/>
    <property type="match status" value="1"/>
</dbReference>
<accession>A0AAW1HPV3</accession>
<evidence type="ECO:0000313" key="1">
    <source>
        <dbReference type="EMBL" id="KAK9678500.1"/>
    </source>
</evidence>
<keyword evidence="2" id="KW-1185">Reference proteome</keyword>